<dbReference type="InterPro" id="IPR021255">
    <property type="entry name" value="DUF2807"/>
</dbReference>
<dbReference type="Pfam" id="PF10988">
    <property type="entry name" value="DUF2807"/>
    <property type="match status" value="2"/>
</dbReference>
<comment type="caution">
    <text evidence="2">The sequence shown here is derived from an EMBL/GenBank/DDBJ whole genome shotgun (WGS) entry which is preliminary data.</text>
</comment>
<dbReference type="RefSeq" id="WP_141646203.1">
    <property type="nucleotide sequence ID" value="NZ_VIFM01000157.1"/>
</dbReference>
<name>A0A540WSP9_9BACT</name>
<dbReference type="AlphaFoldDB" id="A0A540WSP9"/>
<keyword evidence="3" id="KW-1185">Reference proteome</keyword>
<dbReference type="Proteomes" id="UP000315369">
    <property type="component" value="Unassembled WGS sequence"/>
</dbReference>
<dbReference type="Gene3D" id="2.160.20.120">
    <property type="match status" value="1"/>
</dbReference>
<evidence type="ECO:0000259" key="1">
    <source>
        <dbReference type="Pfam" id="PF10988"/>
    </source>
</evidence>
<accession>A0A540WSP9</accession>
<proteinExistence type="predicted"/>
<dbReference type="OrthoDB" id="5505730at2"/>
<gene>
    <name evidence="2" type="ORF">FJV41_31015</name>
</gene>
<sequence length="280" mass="29394">MWKRVAAGVLAAWWLAGCSDFDVHGNGDTVTEERQVEAFQSVTHEGNLDVVVREGETATLTVTLDSNLQDNVRTFKGPDASLFIVTDGNLHPKGTARVEITVPRLVGATLEGSGSMTVEGFIGQTEEHVRLESTGSGGLRYCGGARTVEAKVEGSGRVVMCMPDSVLVERADFSLSGSGELSWTGAASDVHVASEGSGRVKLKGTSSRLSVRMEGSGDLEARELRAVDLDLVSEGSGDASATVEGGTVNVSLDASGDVDLWGDASVRSIRVNGSGRVNWH</sequence>
<feature type="domain" description="Putative auto-transporter adhesin head GIN" evidence="1">
    <location>
        <begin position="169"/>
        <end position="264"/>
    </location>
</feature>
<evidence type="ECO:0000313" key="3">
    <source>
        <dbReference type="Proteomes" id="UP000315369"/>
    </source>
</evidence>
<feature type="domain" description="Putative auto-transporter adhesin head GIN" evidence="1">
    <location>
        <begin position="38"/>
        <end position="159"/>
    </location>
</feature>
<evidence type="ECO:0000313" key="2">
    <source>
        <dbReference type="EMBL" id="TQF12042.1"/>
    </source>
</evidence>
<dbReference type="PROSITE" id="PS51257">
    <property type="entry name" value="PROKAR_LIPOPROTEIN"/>
    <property type="match status" value="1"/>
</dbReference>
<organism evidence="2 3">
    <name type="scientific">Myxococcus llanfairpwllgwyngyllgogerychwyrndrobwllllantysiliogogogochensis</name>
    <dbReference type="NCBI Taxonomy" id="2590453"/>
    <lineage>
        <taxon>Bacteria</taxon>
        <taxon>Pseudomonadati</taxon>
        <taxon>Myxococcota</taxon>
        <taxon>Myxococcia</taxon>
        <taxon>Myxococcales</taxon>
        <taxon>Cystobacterineae</taxon>
        <taxon>Myxococcaceae</taxon>
        <taxon>Myxococcus</taxon>
    </lineage>
</organism>
<reference evidence="2 3" key="1">
    <citation type="submission" date="2019-06" db="EMBL/GenBank/DDBJ databases">
        <authorList>
            <person name="Livingstone P."/>
            <person name="Whitworth D."/>
        </authorList>
    </citation>
    <scope>NUCLEOTIDE SEQUENCE [LARGE SCALE GENOMIC DNA]</scope>
    <source>
        <strain evidence="2 3">AM401</strain>
    </source>
</reference>
<protein>
    <submittedName>
        <fullName evidence="2">DUF2807 domain-containing protein</fullName>
    </submittedName>
</protein>
<dbReference type="EMBL" id="VIFM01000157">
    <property type="protein sequence ID" value="TQF12042.1"/>
    <property type="molecule type" value="Genomic_DNA"/>
</dbReference>